<keyword evidence="2" id="KW-1185">Reference proteome</keyword>
<dbReference type="AlphaFoldDB" id="A0A0B2VX03"/>
<protein>
    <submittedName>
        <fullName evidence="1">Uncharacterized protein</fullName>
    </submittedName>
</protein>
<dbReference type="EMBL" id="JPKZ01000726">
    <property type="protein sequence ID" value="KHN85852.1"/>
    <property type="molecule type" value="Genomic_DNA"/>
</dbReference>
<name>A0A0B2VX03_TOXCA</name>
<evidence type="ECO:0000313" key="1">
    <source>
        <dbReference type="EMBL" id="KHN85852.1"/>
    </source>
</evidence>
<reference evidence="1 2" key="1">
    <citation type="submission" date="2014-11" db="EMBL/GenBank/DDBJ databases">
        <title>Genetic blueprint of the zoonotic pathogen Toxocara canis.</title>
        <authorList>
            <person name="Zhu X.-Q."/>
            <person name="Korhonen P.K."/>
            <person name="Cai H."/>
            <person name="Young N.D."/>
            <person name="Nejsum P."/>
            <person name="von Samson-Himmelstjerna G."/>
            <person name="Boag P.R."/>
            <person name="Tan P."/>
            <person name="Li Q."/>
            <person name="Min J."/>
            <person name="Yang Y."/>
            <person name="Wang X."/>
            <person name="Fang X."/>
            <person name="Hall R.S."/>
            <person name="Hofmann A."/>
            <person name="Sternberg P.W."/>
            <person name="Jex A.R."/>
            <person name="Gasser R.B."/>
        </authorList>
    </citation>
    <scope>NUCLEOTIDE SEQUENCE [LARGE SCALE GENOMIC DNA]</scope>
    <source>
        <strain evidence="1">PN_DK_2014</strain>
    </source>
</reference>
<gene>
    <name evidence="1" type="ORF">Tcan_10343</name>
</gene>
<evidence type="ECO:0000313" key="2">
    <source>
        <dbReference type="Proteomes" id="UP000031036"/>
    </source>
</evidence>
<sequence>MTLLQPIHMVAFRASVMNYLSGRYITLLWKLVSLRAYPYGRARKFFNTQCGNVKFGGPFDEERQLRIYLRALENNGCIHEDDHNARYTERPYAFNDMEHTIERQRIKQRRLGASEWRRMNRYQKPCVQCQ</sequence>
<comment type="caution">
    <text evidence="1">The sequence shown here is derived from an EMBL/GenBank/DDBJ whole genome shotgun (WGS) entry which is preliminary data.</text>
</comment>
<accession>A0A0B2VX03</accession>
<dbReference type="Proteomes" id="UP000031036">
    <property type="component" value="Unassembled WGS sequence"/>
</dbReference>
<proteinExistence type="predicted"/>
<organism evidence="1 2">
    <name type="scientific">Toxocara canis</name>
    <name type="common">Canine roundworm</name>
    <dbReference type="NCBI Taxonomy" id="6265"/>
    <lineage>
        <taxon>Eukaryota</taxon>
        <taxon>Metazoa</taxon>
        <taxon>Ecdysozoa</taxon>
        <taxon>Nematoda</taxon>
        <taxon>Chromadorea</taxon>
        <taxon>Rhabditida</taxon>
        <taxon>Spirurina</taxon>
        <taxon>Ascaridomorpha</taxon>
        <taxon>Ascaridoidea</taxon>
        <taxon>Toxocaridae</taxon>
        <taxon>Toxocara</taxon>
    </lineage>
</organism>